<keyword evidence="2" id="KW-0547">Nucleotide-binding</keyword>
<proteinExistence type="predicted"/>
<dbReference type="AlphaFoldDB" id="A0A1V0UG92"/>
<organism evidence="2 3">
    <name type="scientific">Streptomyces violaceoruber</name>
    <dbReference type="NCBI Taxonomy" id="1935"/>
    <lineage>
        <taxon>Bacteria</taxon>
        <taxon>Bacillati</taxon>
        <taxon>Actinomycetota</taxon>
        <taxon>Actinomycetes</taxon>
        <taxon>Kitasatosporales</taxon>
        <taxon>Streptomycetaceae</taxon>
        <taxon>Streptomyces</taxon>
        <taxon>Streptomyces violaceoruber group</taxon>
    </lineage>
</organism>
<protein>
    <submittedName>
        <fullName evidence="2">ATP-binding protein</fullName>
    </submittedName>
</protein>
<evidence type="ECO:0000313" key="2">
    <source>
        <dbReference type="EMBL" id="ARF64106.1"/>
    </source>
</evidence>
<dbReference type="OrthoDB" id="4318861at2"/>
<name>A0A1V0UG92_STRVN</name>
<keyword evidence="2" id="KW-0067">ATP-binding</keyword>
<feature type="signal peptide" evidence="1">
    <location>
        <begin position="1"/>
        <end position="32"/>
    </location>
</feature>
<dbReference type="STRING" id="1935.B1H20_24050"/>
<evidence type="ECO:0000313" key="3">
    <source>
        <dbReference type="Proteomes" id="UP000192445"/>
    </source>
</evidence>
<dbReference type="GO" id="GO:0005524">
    <property type="term" value="F:ATP binding"/>
    <property type="evidence" value="ECO:0007669"/>
    <property type="project" value="UniProtKB-KW"/>
</dbReference>
<feature type="chain" id="PRO_5039251799" evidence="1">
    <location>
        <begin position="33"/>
        <end position="146"/>
    </location>
</feature>
<sequence>MSLPLTRRIARAALLIAAGAAPVVGAAGAASAAELPQTTDLGGLTSLDGASVGNTLDSTARQGTEAAGQTGGRLVGTALPAAGETLGRSAKVAVPAVQETAGHTAGSAGEAVGGVAEAAGKGLPTDSLTQGGLPTDALPLNGLPIG</sequence>
<dbReference type="GeneID" id="63982588"/>
<reference evidence="2 3" key="1">
    <citation type="submission" date="2017-03" db="EMBL/GenBank/DDBJ databases">
        <title>Complete Genome Sequence of a natural compounds producer, Streptomyces violaceus S21.</title>
        <authorList>
            <person name="Zhong C."/>
            <person name="Zhao Z."/>
            <person name="Fu J."/>
            <person name="Zong G."/>
            <person name="Qin R."/>
            <person name="Cao G."/>
        </authorList>
    </citation>
    <scope>NUCLEOTIDE SEQUENCE [LARGE SCALE GENOMIC DNA]</scope>
    <source>
        <strain evidence="2 3">S21</strain>
    </source>
</reference>
<dbReference type="KEGG" id="svu:B1H20_24050"/>
<evidence type="ECO:0000256" key="1">
    <source>
        <dbReference type="SAM" id="SignalP"/>
    </source>
</evidence>
<keyword evidence="1" id="KW-0732">Signal</keyword>
<dbReference type="RefSeq" id="WP_030119450.1">
    <property type="nucleotide sequence ID" value="NZ_CP020570.1"/>
</dbReference>
<gene>
    <name evidence="2" type="ORF">B1H20_24050</name>
</gene>
<accession>A0A1V0UG92</accession>
<dbReference type="Proteomes" id="UP000192445">
    <property type="component" value="Chromosome"/>
</dbReference>
<dbReference type="EMBL" id="CP020570">
    <property type="protein sequence ID" value="ARF64106.1"/>
    <property type="molecule type" value="Genomic_DNA"/>
</dbReference>